<name>A0A3E0U5U2_9GAMM</name>
<dbReference type="Proteomes" id="UP000256899">
    <property type="component" value="Unassembled WGS sequence"/>
</dbReference>
<dbReference type="GO" id="GO:0005524">
    <property type="term" value="F:ATP binding"/>
    <property type="evidence" value="ECO:0007669"/>
    <property type="project" value="InterPro"/>
</dbReference>
<proteinExistence type="predicted"/>
<dbReference type="Pfam" id="PF04851">
    <property type="entry name" value="ResIII"/>
    <property type="match status" value="1"/>
</dbReference>
<dbReference type="RefSeq" id="WP_116017182.1">
    <property type="nucleotide sequence ID" value="NZ_QUOT01000001.1"/>
</dbReference>
<organism evidence="2 3">
    <name type="scientific">Thalassotalea euphylliae</name>
    <dbReference type="NCBI Taxonomy" id="1655234"/>
    <lineage>
        <taxon>Bacteria</taxon>
        <taxon>Pseudomonadati</taxon>
        <taxon>Pseudomonadota</taxon>
        <taxon>Gammaproteobacteria</taxon>
        <taxon>Alteromonadales</taxon>
        <taxon>Colwelliaceae</taxon>
        <taxon>Thalassotalea</taxon>
    </lineage>
</organism>
<dbReference type="SUPFAM" id="SSF52540">
    <property type="entry name" value="P-loop containing nucleoside triphosphate hydrolases"/>
    <property type="match status" value="1"/>
</dbReference>
<dbReference type="GO" id="GO:0003677">
    <property type="term" value="F:DNA binding"/>
    <property type="evidence" value="ECO:0007669"/>
    <property type="project" value="InterPro"/>
</dbReference>
<evidence type="ECO:0000313" key="3">
    <source>
        <dbReference type="Proteomes" id="UP000256899"/>
    </source>
</evidence>
<dbReference type="InterPro" id="IPR006935">
    <property type="entry name" value="Helicase/UvrB_N"/>
</dbReference>
<reference evidence="3" key="1">
    <citation type="submission" date="2018-08" db="EMBL/GenBank/DDBJ databases">
        <title>Thalassotalea euphylliae genome.</title>
        <authorList>
            <person name="Summers S."/>
            <person name="Rice S.A."/>
            <person name="Freckelton M.L."/>
            <person name="Nedved B.T."/>
            <person name="Hadfield M.G."/>
        </authorList>
    </citation>
    <scope>NUCLEOTIDE SEQUENCE [LARGE SCALE GENOMIC DNA]</scope>
    <source>
        <strain evidence="3">H3</strain>
    </source>
</reference>
<dbReference type="EMBL" id="QUOT01000001">
    <property type="protein sequence ID" value="REL31957.1"/>
    <property type="molecule type" value="Genomic_DNA"/>
</dbReference>
<evidence type="ECO:0000313" key="2">
    <source>
        <dbReference type="EMBL" id="REL31957.1"/>
    </source>
</evidence>
<dbReference type="GO" id="GO:0016787">
    <property type="term" value="F:hydrolase activity"/>
    <property type="evidence" value="ECO:0007669"/>
    <property type="project" value="InterPro"/>
</dbReference>
<feature type="domain" description="Helicase/UvrB N-terminal" evidence="1">
    <location>
        <begin position="1"/>
        <end position="60"/>
    </location>
</feature>
<comment type="caution">
    <text evidence="2">The sequence shown here is derived from an EMBL/GenBank/DDBJ whole genome shotgun (WGS) entry which is preliminary data.</text>
</comment>
<protein>
    <recommendedName>
        <fullName evidence="1">Helicase/UvrB N-terminal domain-containing protein</fullName>
    </recommendedName>
</protein>
<dbReference type="AlphaFoldDB" id="A0A3E0U5U2"/>
<dbReference type="InterPro" id="IPR027417">
    <property type="entry name" value="P-loop_NTPase"/>
</dbReference>
<evidence type="ECO:0000259" key="1">
    <source>
        <dbReference type="Pfam" id="PF04851"/>
    </source>
</evidence>
<keyword evidence="3" id="KW-1185">Reference proteome</keyword>
<accession>A0A3E0U5U2</accession>
<sequence length="65" mass="7086">MKLRNWQSECIHSAISKYKSSKHFLALATPGAGKTVMASVLAKLMYDQGDIDLVLCFSPSSIVVV</sequence>
<dbReference type="Gene3D" id="3.40.50.300">
    <property type="entry name" value="P-loop containing nucleotide triphosphate hydrolases"/>
    <property type="match status" value="1"/>
</dbReference>
<gene>
    <name evidence="2" type="ORF">DXX94_15230</name>
</gene>